<feature type="non-terminal residue" evidence="2">
    <location>
        <position position="1"/>
    </location>
</feature>
<feature type="region of interest" description="Disordered" evidence="1">
    <location>
        <begin position="1"/>
        <end position="22"/>
    </location>
</feature>
<sequence length="93" mass="10127">PEDEDHGGGNGVGCSGSQAETHEEQPLRVLGLMFLGVMSGHLRYRSGEDRELAGSDDETFPSPVAEVDVVLMVMVYKCDDFADFVLKARKIVL</sequence>
<protein>
    <submittedName>
        <fullName evidence="2">Uncharacterized protein</fullName>
    </submittedName>
</protein>
<name>A0A430LMC0_9HYPO</name>
<dbReference type="EMBL" id="MIKF01000139">
    <property type="protein sequence ID" value="RTE76851.1"/>
    <property type="molecule type" value="Genomic_DNA"/>
</dbReference>
<comment type="caution">
    <text evidence="2">The sequence shown here is derived from an EMBL/GenBank/DDBJ whole genome shotgun (WGS) entry which is preliminary data.</text>
</comment>
<proteinExistence type="predicted"/>
<dbReference type="Proteomes" id="UP000287124">
    <property type="component" value="Unassembled WGS sequence"/>
</dbReference>
<gene>
    <name evidence="2" type="ORF">BHE90_008684</name>
</gene>
<accession>A0A430LMC0</accession>
<dbReference type="AlphaFoldDB" id="A0A430LMC0"/>
<evidence type="ECO:0000313" key="3">
    <source>
        <dbReference type="Proteomes" id="UP000287124"/>
    </source>
</evidence>
<organism evidence="2 3">
    <name type="scientific">Fusarium euwallaceae</name>
    <dbReference type="NCBI Taxonomy" id="1147111"/>
    <lineage>
        <taxon>Eukaryota</taxon>
        <taxon>Fungi</taxon>
        <taxon>Dikarya</taxon>
        <taxon>Ascomycota</taxon>
        <taxon>Pezizomycotina</taxon>
        <taxon>Sordariomycetes</taxon>
        <taxon>Hypocreomycetidae</taxon>
        <taxon>Hypocreales</taxon>
        <taxon>Nectriaceae</taxon>
        <taxon>Fusarium</taxon>
        <taxon>Fusarium solani species complex</taxon>
    </lineage>
</organism>
<evidence type="ECO:0000256" key="1">
    <source>
        <dbReference type="SAM" id="MobiDB-lite"/>
    </source>
</evidence>
<evidence type="ECO:0000313" key="2">
    <source>
        <dbReference type="EMBL" id="RTE76851.1"/>
    </source>
</evidence>
<keyword evidence="3" id="KW-1185">Reference proteome</keyword>
<reference evidence="2 3" key="1">
    <citation type="submission" date="2017-06" db="EMBL/GenBank/DDBJ databases">
        <title>Comparative genomic analysis of Ambrosia Fusariam Clade fungi.</title>
        <authorList>
            <person name="Stajich J.E."/>
            <person name="Carrillo J."/>
            <person name="Kijimoto T."/>
            <person name="Eskalen A."/>
            <person name="O'Donnell K."/>
            <person name="Kasson M."/>
        </authorList>
    </citation>
    <scope>NUCLEOTIDE SEQUENCE [LARGE SCALE GENOMIC DNA]</scope>
    <source>
        <strain evidence="2 3">UCR1854</strain>
    </source>
</reference>